<dbReference type="PANTHER" id="PTHR45138">
    <property type="entry name" value="REGULATORY COMPONENTS OF SENSORY TRANSDUCTION SYSTEM"/>
    <property type="match status" value="1"/>
</dbReference>
<feature type="transmembrane region" description="Helical" evidence="1">
    <location>
        <begin position="177"/>
        <end position="197"/>
    </location>
</feature>
<dbReference type="InterPro" id="IPR000160">
    <property type="entry name" value="GGDEF_dom"/>
</dbReference>
<dbReference type="RefSeq" id="WP_089136117.1">
    <property type="nucleotide sequence ID" value="NZ_BCMG01000001.1"/>
</dbReference>
<feature type="transmembrane region" description="Helical" evidence="1">
    <location>
        <begin position="72"/>
        <end position="93"/>
    </location>
</feature>
<dbReference type="EMBL" id="BCMG01000001">
    <property type="protein sequence ID" value="GAT18082.1"/>
    <property type="molecule type" value="Genomic_DNA"/>
</dbReference>
<dbReference type="InterPro" id="IPR043128">
    <property type="entry name" value="Rev_trsase/Diguanyl_cyclase"/>
</dbReference>
<comment type="caution">
    <text evidence="3">The sequence shown here is derived from an EMBL/GenBank/DDBJ whole genome shotgun (WGS) entry which is preliminary data.</text>
</comment>
<evidence type="ECO:0000256" key="1">
    <source>
        <dbReference type="SAM" id="Phobius"/>
    </source>
</evidence>
<dbReference type="GO" id="GO:0005886">
    <property type="term" value="C:plasma membrane"/>
    <property type="evidence" value="ECO:0007669"/>
    <property type="project" value="TreeGrafter"/>
</dbReference>
<keyword evidence="1" id="KW-1133">Transmembrane helix</keyword>
<dbReference type="AlphaFoldDB" id="A0A1Z5H4L0"/>
<dbReference type="PROSITE" id="PS50887">
    <property type="entry name" value="GGDEF"/>
    <property type="match status" value="1"/>
</dbReference>
<evidence type="ECO:0000313" key="3">
    <source>
        <dbReference type="EMBL" id="GAT18082.1"/>
    </source>
</evidence>
<feature type="transmembrane region" description="Helical" evidence="1">
    <location>
        <begin position="42"/>
        <end position="60"/>
    </location>
</feature>
<dbReference type="InterPro" id="IPR029787">
    <property type="entry name" value="Nucleotide_cyclase"/>
</dbReference>
<sequence>MKPFDIWVSFIVSLITNMIVLSGTIAFLFWLEELPNSWAKRVKPLIEIVLSTLYFVYLWGQSWLSSGIAANAFGFHWTFLNMIIVSMFLINVYLDIWLEVFIEAVLMLSYVLFFAPTFNIYTVIYYLAFTFMLVFCYHWGDLLLKHAALMYLSLGVMGFTAIALVSCLFGVSTDPYFWLRQITALILLSIVGIEYTLSSKRLLERNTQAAKMANRDGLTLLDNFSKFDKDLAKAHERFRIDRKPYAIFELDIDLFKQVNDNYGHLVGNTVLKAIAQELAQFAASLPYPANAYRIGGEEFCLIIHDDFSDDDVAFKVADQIRRRISQLSFTIGTSTINVTASVGQANSRLDHYNAHDVYKMADRSLYLSKQRGRNRVTLEGNTIVGMN</sequence>
<organism evidence="3 4">
    <name type="scientific">Secundilactobacillus silagei JCM 19001</name>
    <dbReference type="NCBI Taxonomy" id="1302250"/>
    <lineage>
        <taxon>Bacteria</taxon>
        <taxon>Bacillati</taxon>
        <taxon>Bacillota</taxon>
        <taxon>Bacilli</taxon>
        <taxon>Lactobacillales</taxon>
        <taxon>Lactobacillaceae</taxon>
        <taxon>Secundilactobacillus</taxon>
    </lineage>
</organism>
<accession>A0A1Z5H4L0</accession>
<dbReference type="GO" id="GO:0052621">
    <property type="term" value="F:diguanylate cyclase activity"/>
    <property type="evidence" value="ECO:0007669"/>
    <property type="project" value="TreeGrafter"/>
</dbReference>
<dbReference type="Pfam" id="PF00990">
    <property type="entry name" value="GGDEF"/>
    <property type="match status" value="1"/>
</dbReference>
<dbReference type="PANTHER" id="PTHR45138:SF9">
    <property type="entry name" value="DIGUANYLATE CYCLASE DGCM-RELATED"/>
    <property type="match status" value="1"/>
</dbReference>
<dbReference type="STRING" id="1302250.GCA_001313225_00480"/>
<dbReference type="GO" id="GO:0043709">
    <property type="term" value="P:cell adhesion involved in single-species biofilm formation"/>
    <property type="evidence" value="ECO:0007669"/>
    <property type="project" value="TreeGrafter"/>
</dbReference>
<keyword evidence="1" id="KW-0812">Transmembrane</keyword>
<feature type="domain" description="GGDEF" evidence="2">
    <location>
        <begin position="243"/>
        <end position="381"/>
    </location>
</feature>
<dbReference type="InterPro" id="IPR050469">
    <property type="entry name" value="Diguanylate_Cyclase"/>
</dbReference>
<reference evidence="3 4" key="1">
    <citation type="submission" date="2015-11" db="EMBL/GenBank/DDBJ databases">
        <title>Draft genome sequences of new species of the genus Lactobacillus isolated from orchardgrass silage.</title>
        <authorList>
            <person name="Tohno M."/>
            <person name="Tanizawa Y."/>
            <person name="Arita M."/>
        </authorList>
    </citation>
    <scope>NUCLEOTIDE SEQUENCE [LARGE SCALE GENOMIC DNA]</scope>
    <source>
        <strain evidence="3 4">IWT126</strain>
    </source>
</reference>
<dbReference type="CDD" id="cd01949">
    <property type="entry name" value="GGDEF"/>
    <property type="match status" value="1"/>
</dbReference>
<gene>
    <name evidence="3" type="ORF">IWT126_00347</name>
</gene>
<dbReference type="SUPFAM" id="SSF55073">
    <property type="entry name" value="Nucleotide cyclase"/>
    <property type="match status" value="1"/>
</dbReference>
<dbReference type="Gene3D" id="3.30.70.270">
    <property type="match status" value="1"/>
</dbReference>
<dbReference type="OrthoDB" id="9759607at2"/>
<protein>
    <submittedName>
        <fullName evidence="3">Diguanylate cyclase</fullName>
    </submittedName>
</protein>
<feature type="transmembrane region" description="Helical" evidence="1">
    <location>
        <begin position="6"/>
        <end position="30"/>
    </location>
</feature>
<dbReference type="NCBIfam" id="TIGR00254">
    <property type="entry name" value="GGDEF"/>
    <property type="match status" value="1"/>
</dbReference>
<feature type="transmembrane region" description="Helical" evidence="1">
    <location>
        <begin position="151"/>
        <end position="171"/>
    </location>
</feature>
<keyword evidence="1" id="KW-0472">Membrane</keyword>
<dbReference type="SMART" id="SM00267">
    <property type="entry name" value="GGDEF"/>
    <property type="match status" value="1"/>
</dbReference>
<keyword evidence="4" id="KW-1185">Reference proteome</keyword>
<dbReference type="GO" id="GO:1902201">
    <property type="term" value="P:negative regulation of bacterial-type flagellum-dependent cell motility"/>
    <property type="evidence" value="ECO:0007669"/>
    <property type="project" value="TreeGrafter"/>
</dbReference>
<dbReference type="Proteomes" id="UP000198402">
    <property type="component" value="Unassembled WGS sequence"/>
</dbReference>
<name>A0A1Z5H4L0_9LACO</name>
<evidence type="ECO:0000313" key="4">
    <source>
        <dbReference type="Proteomes" id="UP000198402"/>
    </source>
</evidence>
<proteinExistence type="predicted"/>
<evidence type="ECO:0000259" key="2">
    <source>
        <dbReference type="PROSITE" id="PS50887"/>
    </source>
</evidence>